<feature type="region of interest" description="Disordered" evidence="1">
    <location>
        <begin position="85"/>
        <end position="113"/>
    </location>
</feature>
<evidence type="ECO:0000313" key="2">
    <source>
        <dbReference type="EMBL" id="CAB4151264.1"/>
    </source>
</evidence>
<evidence type="ECO:0000313" key="4">
    <source>
        <dbReference type="EMBL" id="CAB5225490.1"/>
    </source>
</evidence>
<dbReference type="EMBL" id="LR796656">
    <property type="protein sequence ID" value="CAB4157297.1"/>
    <property type="molecule type" value="Genomic_DNA"/>
</dbReference>
<reference evidence="2" key="1">
    <citation type="submission" date="2020-04" db="EMBL/GenBank/DDBJ databases">
        <authorList>
            <person name="Chiriac C."/>
            <person name="Salcher M."/>
            <person name="Ghai R."/>
            <person name="Kavagutti S V."/>
        </authorList>
    </citation>
    <scope>NUCLEOTIDE SEQUENCE</scope>
</reference>
<gene>
    <name evidence="2" type="ORF">UFOVP590_8</name>
    <name evidence="3" type="ORF">UFOVP685_15</name>
    <name evidence="4" type="ORF">UFOVP750_37</name>
</gene>
<accession>A0A6J5MWH8</accession>
<name>A0A6J5MWH8_9CAUD</name>
<sequence length="113" mass="12627">MKGTPAIYLGRIVDKKNFRAFIHAPDGSRRIAESWDEFEANMQSGLWFATPEDAKLSLEASNTKPKARPQRAKKEVPVIKCDLKDDCGDDEEQKSAPADDLAFEVTDDFLPKG</sequence>
<evidence type="ECO:0000256" key="1">
    <source>
        <dbReference type="SAM" id="MobiDB-lite"/>
    </source>
</evidence>
<dbReference type="EMBL" id="LR796557">
    <property type="protein sequence ID" value="CAB4151264.1"/>
    <property type="molecule type" value="Genomic_DNA"/>
</dbReference>
<proteinExistence type="predicted"/>
<organism evidence="2">
    <name type="scientific">uncultured Caudovirales phage</name>
    <dbReference type="NCBI Taxonomy" id="2100421"/>
    <lineage>
        <taxon>Viruses</taxon>
        <taxon>Duplodnaviria</taxon>
        <taxon>Heunggongvirae</taxon>
        <taxon>Uroviricota</taxon>
        <taxon>Caudoviricetes</taxon>
        <taxon>Peduoviridae</taxon>
        <taxon>Maltschvirus</taxon>
        <taxon>Maltschvirus maltsch</taxon>
    </lineage>
</organism>
<evidence type="ECO:0000313" key="3">
    <source>
        <dbReference type="EMBL" id="CAB4157297.1"/>
    </source>
</evidence>
<protein>
    <submittedName>
        <fullName evidence="2">Uncharacterized protein</fullName>
    </submittedName>
</protein>
<dbReference type="EMBL" id="LR798345">
    <property type="protein sequence ID" value="CAB5225490.1"/>
    <property type="molecule type" value="Genomic_DNA"/>
</dbReference>